<name>A0A3B0Y5Q3_9ZZZZ</name>
<evidence type="ECO:0000313" key="1">
    <source>
        <dbReference type="EMBL" id="VAW72180.1"/>
    </source>
</evidence>
<dbReference type="InterPro" id="IPR022080">
    <property type="entry name" value="DUF3630"/>
</dbReference>
<sequence>MASGHITLKIHVSVNYENFSEIAEQFLLSVNGSCISTLDSADVLLWNVQVQGQALELVYDEMSNDFTLESDSSQGDAVLTRLANVNDKKKDKPQSAQKTVQGLLYNKQYLLLSVLRLVILAIFLIASITGSLTNFVPSHSYGLLSLGLAVILSWLIFRFLIHPTINPFIDLLSPTPFSWGKFWAYIKKSKMFLYGLMYLLRFKGFYIAFIYYSSFTAICFGIPVIFDQYITQPFSDSTYITKKEYSRRYTFCRYSIKIEKYSNFFASRLCIKPSIYRYIRQGQSIRLIGTQSWAGIYIKDIFGSDSQY</sequence>
<proteinExistence type="predicted"/>
<accession>A0A3B0Y5Q3</accession>
<reference evidence="1" key="1">
    <citation type="submission" date="2018-06" db="EMBL/GenBank/DDBJ databases">
        <authorList>
            <person name="Zhirakovskaya E."/>
        </authorList>
    </citation>
    <scope>NUCLEOTIDE SEQUENCE</scope>
</reference>
<gene>
    <name evidence="1" type="ORF">MNBD_GAMMA12-2059</name>
</gene>
<dbReference type="Pfam" id="PF12305">
    <property type="entry name" value="DUF3630"/>
    <property type="match status" value="1"/>
</dbReference>
<dbReference type="AlphaFoldDB" id="A0A3B0Y5Q3"/>
<organism evidence="1">
    <name type="scientific">hydrothermal vent metagenome</name>
    <dbReference type="NCBI Taxonomy" id="652676"/>
    <lineage>
        <taxon>unclassified sequences</taxon>
        <taxon>metagenomes</taxon>
        <taxon>ecological metagenomes</taxon>
    </lineage>
</organism>
<dbReference type="EMBL" id="UOFL01000035">
    <property type="protein sequence ID" value="VAW72180.1"/>
    <property type="molecule type" value="Genomic_DNA"/>
</dbReference>
<protein>
    <submittedName>
        <fullName evidence="1">Uncharacterized protein</fullName>
    </submittedName>
</protein>